<reference evidence="13 14" key="1">
    <citation type="submission" date="2022-01" db="EMBL/GenBank/DDBJ databases">
        <title>Whole genome-based taxonomy of the Shewanellaceae.</title>
        <authorList>
            <person name="Martin-Rodriguez A.J."/>
        </authorList>
    </citation>
    <scope>NUCLEOTIDE SEQUENCE [LARGE SCALE GENOMIC DNA]</scope>
    <source>
        <strain evidence="13 14">DSM 24955</strain>
    </source>
</reference>
<keyword evidence="2 9" id="KW-0698">rRNA processing</keyword>
<dbReference type="PANTHER" id="PTHR11061:SF49">
    <property type="entry name" value="23S RRNA (URACIL(1939)-C(5))-METHYLTRANSFERASE RLMD"/>
    <property type="match status" value="1"/>
</dbReference>
<feature type="binding site" evidence="9 10">
    <location>
        <position position="323"/>
    </location>
    <ligand>
        <name>S-adenosyl-L-methionine</name>
        <dbReference type="ChEBI" id="CHEBI:59789"/>
    </ligand>
</feature>
<feature type="binding site" evidence="9 10">
    <location>
        <position position="344"/>
    </location>
    <ligand>
        <name>S-adenosyl-L-methionine</name>
        <dbReference type="ChEBI" id="CHEBI:59789"/>
    </ligand>
</feature>
<dbReference type="Gene3D" id="2.40.50.1070">
    <property type="match status" value="1"/>
</dbReference>
<evidence type="ECO:0000256" key="3">
    <source>
        <dbReference type="ARBA" id="ARBA00022603"/>
    </source>
</evidence>
<evidence type="ECO:0000256" key="9">
    <source>
        <dbReference type="HAMAP-Rule" id="MF_01010"/>
    </source>
</evidence>
<dbReference type="HAMAP" id="MF_01010">
    <property type="entry name" value="23SrRNA_methyltr_RlmD"/>
    <property type="match status" value="1"/>
</dbReference>
<feature type="binding site" evidence="9 10">
    <location>
        <position position="391"/>
    </location>
    <ligand>
        <name>S-adenosyl-L-methionine</name>
        <dbReference type="ChEBI" id="CHEBI:59789"/>
    </ligand>
</feature>
<dbReference type="NCBIfam" id="TIGR00479">
    <property type="entry name" value="rumA"/>
    <property type="match status" value="1"/>
</dbReference>
<feature type="binding site" evidence="9">
    <location>
        <position position="172"/>
    </location>
    <ligand>
        <name>[4Fe-4S] cluster</name>
        <dbReference type="ChEBI" id="CHEBI:49883"/>
    </ligand>
</feature>
<keyword evidence="3 9" id="KW-0489">Methyltransferase</keyword>
<sequence length="460" mass="50667">MAQFFKAKPNKTKQLSAKLSLTVTQLDHLGAGIAQHNGKVVFVPGALPGETVTAQLTEQKKKYAKAKLFKVDKPAPHRVNAQCPHYQQCGGCDLQHMDIEAQRDHKQLALTNLMSKLAINVDSTMVADAVIGEEWHYRRRARLATLFDKKTKTLQLGFRAANSSDIVQIKQCDVLAKPLSALITPFTELLNQLQAKTTLGHLELTEAENGLFAVLRITKALKPADEQLLIDFAASHNMNLLVQDNDSQVHGLYSVPSNTASDDTASDQAGIELPQYSLADGQVDCRFSPGNFVQVNADINQRMVAQAIEWLAPQANERILDLFCGVGNFSLPLATKAADVIGVEGVPEMVAQAKQNALDNNLTNLSFFHADLSADLSEASWLGRIDKLLLDPARAGAYESLQWLSKMKPKKVVYVSCNPASLARDSQVLIEQGYKLKQLMMLDMFPQTHHIEAMALFEIK</sequence>
<comment type="similarity">
    <text evidence="9">Belongs to the class I-like SAM-binding methyltransferase superfamily. RNA M5U methyltransferase family. RlmD subfamily.</text>
</comment>
<feature type="binding site" evidence="9">
    <location>
        <position position="371"/>
    </location>
    <ligand>
        <name>S-adenosyl-L-methionine</name>
        <dbReference type="ChEBI" id="CHEBI:59789"/>
    </ligand>
</feature>
<protein>
    <recommendedName>
        <fullName evidence="9">23S rRNA (uracil(1939)-C(5))-methyltransferase RlmD</fullName>
        <ecNumber evidence="9">2.1.1.190</ecNumber>
    </recommendedName>
    <alternativeName>
        <fullName evidence="9">23S rRNA(m5U1939)-methyltransferase</fullName>
    </alternativeName>
</protein>
<evidence type="ECO:0000256" key="4">
    <source>
        <dbReference type="ARBA" id="ARBA00022679"/>
    </source>
</evidence>
<evidence type="ECO:0000256" key="8">
    <source>
        <dbReference type="ARBA" id="ARBA00023014"/>
    </source>
</evidence>
<feature type="binding site" evidence="9">
    <location>
        <position position="328"/>
    </location>
    <ligand>
        <name>S-adenosyl-L-methionine</name>
        <dbReference type="ChEBI" id="CHEBI:59789"/>
    </ligand>
</feature>
<dbReference type="Pfam" id="PF05958">
    <property type="entry name" value="tRNA_U5-meth_tr"/>
    <property type="match status" value="1"/>
</dbReference>
<dbReference type="InterPro" id="IPR002792">
    <property type="entry name" value="TRAM_dom"/>
</dbReference>
<dbReference type="PROSITE" id="PS50926">
    <property type="entry name" value="TRAM"/>
    <property type="match status" value="1"/>
</dbReference>
<dbReference type="InterPro" id="IPR001566">
    <property type="entry name" value="23S_rRNA_MeTrfase_RlmD"/>
</dbReference>
<dbReference type="EC" id="2.1.1.190" evidence="9"/>
<dbReference type="EMBL" id="JAKIKU010000002">
    <property type="protein sequence ID" value="MCL1044647.1"/>
    <property type="molecule type" value="Genomic_DNA"/>
</dbReference>
<evidence type="ECO:0000256" key="2">
    <source>
        <dbReference type="ARBA" id="ARBA00022552"/>
    </source>
</evidence>
<dbReference type="RefSeq" id="WP_248954947.1">
    <property type="nucleotide sequence ID" value="NZ_JAKIKU010000002.1"/>
</dbReference>
<feature type="active site" description="Nucleophile" evidence="9 10">
    <location>
        <position position="417"/>
    </location>
</feature>
<dbReference type="InterPro" id="IPR030391">
    <property type="entry name" value="MeTrfase_TrmA_CS"/>
</dbReference>
<dbReference type="Gene3D" id="2.40.50.140">
    <property type="entry name" value="Nucleic acid-binding proteins"/>
    <property type="match status" value="1"/>
</dbReference>
<feature type="binding site" evidence="9">
    <location>
        <position position="89"/>
    </location>
    <ligand>
        <name>[4Fe-4S] cluster</name>
        <dbReference type="ChEBI" id="CHEBI:49883"/>
    </ligand>
</feature>
<evidence type="ECO:0000313" key="13">
    <source>
        <dbReference type="EMBL" id="MCL1044647.1"/>
    </source>
</evidence>
<dbReference type="InterPro" id="IPR029063">
    <property type="entry name" value="SAM-dependent_MTases_sf"/>
</dbReference>
<feature type="binding site" evidence="9">
    <location>
        <position position="92"/>
    </location>
    <ligand>
        <name>[4Fe-4S] cluster</name>
        <dbReference type="ChEBI" id="CHEBI:49883"/>
    </ligand>
</feature>
<evidence type="ECO:0000313" key="14">
    <source>
        <dbReference type="Proteomes" id="UP001202134"/>
    </source>
</evidence>
<comment type="catalytic activity">
    <reaction evidence="9">
        <text>uridine(1939) in 23S rRNA + S-adenosyl-L-methionine = 5-methyluridine(1939) in 23S rRNA + S-adenosyl-L-homocysteine + H(+)</text>
        <dbReference type="Rhea" id="RHEA:42908"/>
        <dbReference type="Rhea" id="RHEA-COMP:10278"/>
        <dbReference type="Rhea" id="RHEA-COMP:10279"/>
        <dbReference type="ChEBI" id="CHEBI:15378"/>
        <dbReference type="ChEBI" id="CHEBI:57856"/>
        <dbReference type="ChEBI" id="CHEBI:59789"/>
        <dbReference type="ChEBI" id="CHEBI:65315"/>
        <dbReference type="ChEBI" id="CHEBI:74447"/>
        <dbReference type="EC" id="2.1.1.190"/>
    </reaction>
</comment>
<keyword evidence="6 9" id="KW-0479">Metal-binding</keyword>
<dbReference type="InterPro" id="IPR030390">
    <property type="entry name" value="MeTrfase_TrmA_AS"/>
</dbReference>
<dbReference type="PROSITE" id="PS51687">
    <property type="entry name" value="SAM_MT_RNA_M5U"/>
    <property type="match status" value="1"/>
</dbReference>
<keyword evidence="5 9" id="KW-0949">S-adenosyl-L-methionine</keyword>
<dbReference type="NCBIfam" id="NF009639">
    <property type="entry name" value="PRK13168.1"/>
    <property type="match status" value="1"/>
</dbReference>
<dbReference type="Pfam" id="PF01938">
    <property type="entry name" value="TRAM"/>
    <property type="match status" value="1"/>
</dbReference>
<dbReference type="InterPro" id="IPR010280">
    <property type="entry name" value="U5_MeTrfase_fam"/>
</dbReference>
<comment type="caution">
    <text evidence="13">The sequence shown here is derived from an EMBL/GenBank/DDBJ whole genome shotgun (WGS) entry which is preliminary data.</text>
</comment>
<comment type="function">
    <text evidence="9">Catalyzes the formation of 5-methyl-uridine at position 1939 (m5U1939) in 23S rRNA.</text>
</comment>
<dbReference type="SUPFAM" id="SSF50249">
    <property type="entry name" value="Nucleic acid-binding proteins"/>
    <property type="match status" value="1"/>
</dbReference>
<feature type="binding site" evidence="9">
    <location>
        <position position="83"/>
    </location>
    <ligand>
        <name>[4Fe-4S] cluster</name>
        <dbReference type="ChEBI" id="CHEBI:49883"/>
    </ligand>
</feature>
<dbReference type="GO" id="GO:0008168">
    <property type="term" value="F:methyltransferase activity"/>
    <property type="evidence" value="ECO:0007669"/>
    <property type="project" value="UniProtKB-KW"/>
</dbReference>
<keyword evidence="14" id="KW-1185">Reference proteome</keyword>
<evidence type="ECO:0000256" key="10">
    <source>
        <dbReference type="PROSITE-ProRule" id="PRU01024"/>
    </source>
</evidence>
<keyword evidence="7 9" id="KW-0408">Iron</keyword>
<evidence type="ECO:0000259" key="12">
    <source>
        <dbReference type="PROSITE" id="PS50926"/>
    </source>
</evidence>
<dbReference type="GO" id="GO:0032259">
    <property type="term" value="P:methylation"/>
    <property type="evidence" value="ECO:0007669"/>
    <property type="project" value="UniProtKB-KW"/>
</dbReference>
<evidence type="ECO:0000256" key="7">
    <source>
        <dbReference type="ARBA" id="ARBA00023004"/>
    </source>
</evidence>
<dbReference type="Gene3D" id="3.40.50.150">
    <property type="entry name" value="Vaccinia Virus protein VP39"/>
    <property type="match status" value="1"/>
</dbReference>
<dbReference type="PANTHER" id="PTHR11061">
    <property type="entry name" value="RNA M5U METHYLTRANSFERASE"/>
    <property type="match status" value="1"/>
</dbReference>
<feature type="active site" evidence="11">
    <location>
        <position position="417"/>
    </location>
</feature>
<dbReference type="Proteomes" id="UP001202134">
    <property type="component" value="Unassembled WGS sequence"/>
</dbReference>
<name>A0ABT0KLD1_9GAMM</name>
<dbReference type="PROSITE" id="PS01231">
    <property type="entry name" value="TRMA_2"/>
    <property type="match status" value="1"/>
</dbReference>
<dbReference type="InterPro" id="IPR012340">
    <property type="entry name" value="NA-bd_OB-fold"/>
</dbReference>
<evidence type="ECO:0000256" key="11">
    <source>
        <dbReference type="PROSITE-ProRule" id="PRU10015"/>
    </source>
</evidence>
<organism evidence="13 14">
    <name type="scientific">Shewanella electrodiphila</name>
    <dbReference type="NCBI Taxonomy" id="934143"/>
    <lineage>
        <taxon>Bacteria</taxon>
        <taxon>Pseudomonadati</taxon>
        <taxon>Pseudomonadota</taxon>
        <taxon>Gammaproteobacteria</taxon>
        <taxon>Alteromonadales</taxon>
        <taxon>Shewanellaceae</taxon>
        <taxon>Shewanella</taxon>
    </lineage>
</organism>
<dbReference type="PROSITE" id="PS01230">
    <property type="entry name" value="TRMA_1"/>
    <property type="match status" value="1"/>
</dbReference>
<evidence type="ECO:0000256" key="6">
    <source>
        <dbReference type="ARBA" id="ARBA00022723"/>
    </source>
</evidence>
<keyword evidence="1 9" id="KW-0004">4Fe-4S</keyword>
<dbReference type="SUPFAM" id="SSF53335">
    <property type="entry name" value="S-adenosyl-L-methionine-dependent methyltransferases"/>
    <property type="match status" value="1"/>
</dbReference>
<evidence type="ECO:0000256" key="1">
    <source>
        <dbReference type="ARBA" id="ARBA00022485"/>
    </source>
</evidence>
<feature type="binding site" evidence="9 10">
    <location>
        <position position="294"/>
    </location>
    <ligand>
        <name>S-adenosyl-L-methionine</name>
        <dbReference type="ChEBI" id="CHEBI:59789"/>
    </ligand>
</feature>
<feature type="domain" description="TRAM" evidence="12">
    <location>
        <begin position="12"/>
        <end position="70"/>
    </location>
</feature>
<keyword evidence="8 9" id="KW-0411">Iron-sulfur</keyword>
<dbReference type="CDD" id="cd02440">
    <property type="entry name" value="AdoMet_MTases"/>
    <property type="match status" value="1"/>
</dbReference>
<keyword evidence="4 9" id="KW-0808">Transferase</keyword>
<gene>
    <name evidence="9 13" type="primary">rlmD</name>
    <name evidence="13" type="ORF">L2737_04775</name>
</gene>
<accession>A0ABT0KLD1</accession>
<proteinExistence type="inferred from homology"/>
<evidence type="ECO:0000256" key="5">
    <source>
        <dbReference type="ARBA" id="ARBA00022691"/>
    </source>
</evidence>